<keyword evidence="1" id="KW-1133">Transmembrane helix</keyword>
<feature type="domain" description="BAAT/Acyl-CoA thioester hydrolase C-terminal" evidence="2">
    <location>
        <begin position="143"/>
        <end position="294"/>
    </location>
</feature>
<dbReference type="SUPFAM" id="SSF53474">
    <property type="entry name" value="alpha/beta-Hydrolases"/>
    <property type="match status" value="1"/>
</dbReference>
<dbReference type="InterPro" id="IPR053145">
    <property type="entry name" value="AB_hydrolase_Est10"/>
</dbReference>
<organism evidence="3">
    <name type="scientific">mine drainage metagenome</name>
    <dbReference type="NCBI Taxonomy" id="410659"/>
    <lineage>
        <taxon>unclassified sequences</taxon>
        <taxon>metagenomes</taxon>
        <taxon>ecological metagenomes</taxon>
    </lineage>
</organism>
<keyword evidence="1" id="KW-0472">Membrane</keyword>
<feature type="transmembrane region" description="Helical" evidence="1">
    <location>
        <begin position="399"/>
        <end position="422"/>
    </location>
</feature>
<dbReference type="Gene3D" id="3.40.50.1820">
    <property type="entry name" value="alpha/beta hydrolase"/>
    <property type="match status" value="1"/>
</dbReference>
<dbReference type="InterPro" id="IPR029058">
    <property type="entry name" value="AB_hydrolase_fold"/>
</dbReference>
<reference evidence="3" key="1">
    <citation type="submission" date="2016-10" db="EMBL/GenBank/DDBJ databases">
        <title>Sequence of Gallionella enrichment culture.</title>
        <authorList>
            <person name="Poehlein A."/>
            <person name="Muehling M."/>
            <person name="Daniel R."/>
        </authorList>
    </citation>
    <scope>NUCLEOTIDE SEQUENCE</scope>
</reference>
<evidence type="ECO:0000259" key="2">
    <source>
        <dbReference type="Pfam" id="PF08840"/>
    </source>
</evidence>
<keyword evidence="1" id="KW-0812">Transmembrane</keyword>
<dbReference type="EMBL" id="MLJW01000808">
    <property type="protein sequence ID" value="OIQ82408.1"/>
    <property type="molecule type" value="Genomic_DNA"/>
</dbReference>
<dbReference type="Pfam" id="PF08840">
    <property type="entry name" value="BAAT_C"/>
    <property type="match status" value="1"/>
</dbReference>
<keyword evidence="3" id="KW-0378">Hydrolase</keyword>
<accession>A0A1J5QG17</accession>
<gene>
    <name evidence="3" type="ORF">GALL_358050</name>
</gene>
<feature type="transmembrane region" description="Helical" evidence="1">
    <location>
        <begin position="482"/>
        <end position="503"/>
    </location>
</feature>
<feature type="transmembrane region" description="Helical" evidence="1">
    <location>
        <begin position="354"/>
        <end position="378"/>
    </location>
</feature>
<sequence length="508" mass="53893">MPYRIITRTVVGLLILAIFGAVTGPQWDPIPLTDPLQVQSTDTAIGHAPAEQHYEVRTRIVTVQLDGGTVQAQISEPIGAPGRRPGVVFVHGAGTGKFTVAFLAQAHALAAAGIVAMVPNKRLENYTTRYRNYVSMAGDYLRSVDLLRTQPDVDPTEVGVYGESEGGWITPVMATEDPGLAFVVLVSAPIVPPRQQAAFATDNYLRRTGVPSGVFRAIPRAVGITPPGGGFDYVDFDVAPYLRAMRQPVLVVYGTADASMPIVQGAQKVIEDTAIAGNEDYTVRYYAGANHGLRVDGAVSPVFLRDLTDWVSGLPATAAAWPRIAGAQPVQTYEAGPVPVPRWLSDGDVIVGPVVGSVALILLGATLELVSATTLRAANSKRRRRGRPALRSRRLAPGIAAPLAAVGIGTVAAMVALVWYLVTVAKLAVSYEQDAWVVTGGWIAERVLGIAVVVAVVVLLDRMQSVRRVPGARLARGTLASLVLWLPLTGAAVLLGVLAYWGIYQLGI</sequence>
<proteinExistence type="predicted"/>
<dbReference type="PANTHER" id="PTHR43265">
    <property type="entry name" value="ESTERASE ESTD"/>
    <property type="match status" value="1"/>
</dbReference>
<protein>
    <submittedName>
        <fullName evidence="3">Alpha/beta hydrolase family protein</fullName>
    </submittedName>
</protein>
<name>A0A1J5QG17_9ZZZZ</name>
<dbReference type="InterPro" id="IPR014940">
    <property type="entry name" value="BAAT_C"/>
</dbReference>
<dbReference type="GO" id="GO:0052689">
    <property type="term" value="F:carboxylic ester hydrolase activity"/>
    <property type="evidence" value="ECO:0007669"/>
    <property type="project" value="TreeGrafter"/>
</dbReference>
<dbReference type="PANTHER" id="PTHR43265:SF1">
    <property type="entry name" value="ESTERASE ESTD"/>
    <property type="match status" value="1"/>
</dbReference>
<comment type="caution">
    <text evidence="3">The sequence shown here is derived from an EMBL/GenBank/DDBJ whole genome shotgun (WGS) entry which is preliminary data.</text>
</comment>
<dbReference type="AlphaFoldDB" id="A0A1J5QG17"/>
<evidence type="ECO:0000313" key="3">
    <source>
        <dbReference type="EMBL" id="OIQ82408.1"/>
    </source>
</evidence>
<feature type="transmembrane region" description="Helical" evidence="1">
    <location>
        <begin position="442"/>
        <end position="461"/>
    </location>
</feature>
<evidence type="ECO:0000256" key="1">
    <source>
        <dbReference type="SAM" id="Phobius"/>
    </source>
</evidence>